<dbReference type="RefSeq" id="YP_008058759.1">
    <property type="nucleotide sequence ID" value="NC_021322.1"/>
</dbReference>
<reference evidence="1 2" key="1">
    <citation type="submission" date="2012-12" db="EMBL/GenBank/DDBJ databases">
        <authorList>
            <person name="Sencilo A."/>
            <person name="Jacobs-Sera D."/>
            <person name="Russell D.A."/>
            <person name="Ko C."/>
            <person name="Atanasova N."/>
            <person name="Osterlund E."/>
            <person name="Oksanen H.M."/>
            <person name="Bamford D.H."/>
            <person name="Hatfull G.F."/>
            <person name="Roine E."/>
            <person name="Hendrix R.W."/>
        </authorList>
    </citation>
    <scope>NUCLEOTIDE SEQUENCE [LARGE SCALE GENOMIC DNA]</scope>
</reference>
<dbReference type="KEGG" id="vg:16194250"/>
<dbReference type="GeneID" id="16194250"/>
<gene>
    <name evidence="1" type="primary">69</name>
    <name evidence="1" type="ORF">HHTV1_69</name>
</gene>
<name>R4TMC6_9CAUD</name>
<evidence type="ECO:0000313" key="2">
    <source>
        <dbReference type="Proteomes" id="UP000203449"/>
    </source>
</evidence>
<evidence type="ECO:0000313" key="1">
    <source>
        <dbReference type="EMBL" id="AGM11323.1"/>
    </source>
</evidence>
<accession>R4TMC6</accession>
<keyword evidence="2" id="KW-1185">Reference proteome</keyword>
<protein>
    <submittedName>
        <fullName evidence="1">Uncharacterized protein</fullName>
    </submittedName>
</protein>
<dbReference type="EMBL" id="KC292025">
    <property type="protein sequence ID" value="AGM11323.1"/>
    <property type="molecule type" value="Genomic_DNA"/>
</dbReference>
<organism evidence="1 2">
    <name type="scientific">Haloarcula hispanica tailed virus 1</name>
    <dbReference type="NCBI Taxonomy" id="1273750"/>
    <lineage>
        <taxon>Viruses</taxon>
        <taxon>Duplodnaviria</taxon>
        <taxon>Heunggongvirae</taxon>
        <taxon>Uroviricota</taxon>
        <taxon>Caudoviricetes</taxon>
        <taxon>Madisaviridae</taxon>
        <taxon>Clampvirus</taxon>
        <taxon>Clampvirus italiense</taxon>
        <taxon>Clampvirus HHTV1</taxon>
    </lineage>
</organism>
<dbReference type="Proteomes" id="UP000203449">
    <property type="component" value="Segment"/>
</dbReference>
<sequence>MMSDQDTNLPPMADGLNEISDRLQEYNQNIQEQAFLLGFRNGFREGELMQDLLQWVKNAQGDPTISQKRLDVLRDVEHYLVENGAFLDDPEEGEITYPPGVQFYLGAFEATPMLQVAGERIHTEDFQFDWKPNPHAESVDDFEPHRETAEIELSFQIELPRDSQEREALMDFLEGLR</sequence>
<proteinExistence type="predicted"/>